<name>A0ABR3MIM3_9TELE</name>
<reference evidence="1 2" key="1">
    <citation type="submission" date="2023-09" db="EMBL/GenBank/DDBJ databases">
        <authorList>
            <person name="Wang M."/>
        </authorList>
    </citation>
    <scope>NUCLEOTIDE SEQUENCE [LARGE SCALE GENOMIC DNA]</scope>
    <source>
        <strain evidence="1">GT-2023</strain>
        <tissue evidence="1">Liver</tissue>
    </source>
</reference>
<accession>A0ABR3MIM3</accession>
<dbReference type="Proteomes" id="UP001558613">
    <property type="component" value="Unassembled WGS sequence"/>
</dbReference>
<organism evidence="1 2">
    <name type="scientific">Cirrhinus molitorella</name>
    <name type="common">mud carp</name>
    <dbReference type="NCBI Taxonomy" id="172907"/>
    <lineage>
        <taxon>Eukaryota</taxon>
        <taxon>Metazoa</taxon>
        <taxon>Chordata</taxon>
        <taxon>Craniata</taxon>
        <taxon>Vertebrata</taxon>
        <taxon>Euteleostomi</taxon>
        <taxon>Actinopterygii</taxon>
        <taxon>Neopterygii</taxon>
        <taxon>Teleostei</taxon>
        <taxon>Ostariophysi</taxon>
        <taxon>Cypriniformes</taxon>
        <taxon>Cyprinidae</taxon>
        <taxon>Labeoninae</taxon>
        <taxon>Labeonini</taxon>
        <taxon>Cirrhinus</taxon>
    </lineage>
</organism>
<evidence type="ECO:0000313" key="2">
    <source>
        <dbReference type="Proteomes" id="UP001558613"/>
    </source>
</evidence>
<proteinExistence type="predicted"/>
<comment type="caution">
    <text evidence="1">The sequence shown here is derived from an EMBL/GenBank/DDBJ whole genome shotgun (WGS) entry which is preliminary data.</text>
</comment>
<evidence type="ECO:0000313" key="1">
    <source>
        <dbReference type="EMBL" id="KAL1263814.1"/>
    </source>
</evidence>
<dbReference type="EMBL" id="JAYMGO010000012">
    <property type="protein sequence ID" value="KAL1263814.1"/>
    <property type="molecule type" value="Genomic_DNA"/>
</dbReference>
<protein>
    <submittedName>
        <fullName evidence="1">Uncharacterized protein</fullName>
    </submittedName>
</protein>
<keyword evidence="2" id="KW-1185">Reference proteome</keyword>
<sequence>MCAGTGSCFPTASLSLSSECVFICVCVFDGRLCLHGKWEGAAGMWPEGKESAQLPRFSPKQRRERERELKRVDSEGHCAVWVRCASYCEEQHAALVNGFAGEEAEIVFPEPTARSHLET</sequence>
<gene>
    <name evidence="1" type="ORF">QQF64_004169</name>
</gene>